<gene>
    <name evidence="2" type="ORF">C0Z16_20900</name>
</gene>
<dbReference type="Proteomes" id="UP000235659">
    <property type="component" value="Unassembled WGS sequence"/>
</dbReference>
<evidence type="ECO:0000313" key="3">
    <source>
        <dbReference type="Proteomes" id="UP000235659"/>
    </source>
</evidence>
<keyword evidence="3" id="KW-1185">Reference proteome</keyword>
<proteinExistence type="predicted"/>
<accession>A0ABX4V5H6</accession>
<evidence type="ECO:0000259" key="1">
    <source>
        <dbReference type="Pfam" id="PF04471"/>
    </source>
</evidence>
<evidence type="ECO:0000313" key="2">
    <source>
        <dbReference type="EMBL" id="PMS28890.1"/>
    </source>
</evidence>
<dbReference type="EMBL" id="PNXY01000015">
    <property type="protein sequence ID" value="PMS28890.1"/>
    <property type="molecule type" value="Genomic_DNA"/>
</dbReference>
<dbReference type="InterPro" id="IPR011856">
    <property type="entry name" value="tRNA_endonuc-like_dom_sf"/>
</dbReference>
<organism evidence="2 3">
    <name type="scientific">Paraburkholderia rhynchosiae</name>
    <dbReference type="NCBI Taxonomy" id="487049"/>
    <lineage>
        <taxon>Bacteria</taxon>
        <taxon>Pseudomonadati</taxon>
        <taxon>Pseudomonadota</taxon>
        <taxon>Betaproteobacteria</taxon>
        <taxon>Burkholderiales</taxon>
        <taxon>Burkholderiaceae</taxon>
        <taxon>Paraburkholderia</taxon>
    </lineage>
</organism>
<reference evidence="2 3" key="1">
    <citation type="submission" date="2018-01" db="EMBL/GenBank/DDBJ databases">
        <title>Whole genome analyses suggest that Burkholderia sensu lato contains two further novel genera in the rhizoxinica-symbiotica group Mycetohabitans gen. nov., and Trinickia gen. nov.: implications for the evolution of diazotrophy and nodulation in the Burkholderiaceae.</title>
        <authorList>
            <person name="Estrada-de los Santos P."/>
            <person name="Palmer M."/>
            <person name="Chavez-Ramirez B."/>
            <person name="Beukes C."/>
            <person name="Steenkamp E.T."/>
            <person name="Hirsch A.M."/>
            <person name="Manyaka P."/>
            <person name="Maluk M."/>
            <person name="Lafos M."/>
            <person name="Crook M."/>
            <person name="Gross E."/>
            <person name="Simon M.F."/>
            <person name="Bueno dos Reis Junior F."/>
            <person name="Poole P.S."/>
            <person name="Venter S.N."/>
            <person name="James E.K."/>
        </authorList>
    </citation>
    <scope>NUCLEOTIDE SEQUENCE [LARGE SCALE GENOMIC DNA]</scope>
    <source>
        <strain evidence="2 3">WSM 3937</strain>
    </source>
</reference>
<dbReference type="InterPro" id="IPR011335">
    <property type="entry name" value="Restrct_endonuc-II-like"/>
</dbReference>
<sequence length="304" mass="33615">MILQVQGAAMSSKDWLKLEELVARIQKQLAPEADVQHNVHLLGRITERERQIDILVRQKIGQYEMSIVIDCKDYKKPVDTKGVEEFYGLVSDVGAHKGVLVCPAGFSVSAKKTAKHRQIELYRPIDTDDHKWRVKAAIPVVCDFRSAAMSFGISSIAAVPIRISQHPADFEVFTSAGDRLDSPLKTASTRWNNGDLPTDVGDHEGLLIYPGHVTQIDNGYGTLIPVTLTVGLRVTSEVYFGQLDIERISGFLDEHTGLVVTNSFTTGGLSPEEIESRWKKLSLGDAPPIRPVLRLQGLTCWGTD</sequence>
<comment type="caution">
    <text evidence="2">The sequence shown here is derived from an EMBL/GenBank/DDBJ whole genome shotgun (WGS) entry which is preliminary data.</text>
</comment>
<dbReference type="SUPFAM" id="SSF52980">
    <property type="entry name" value="Restriction endonuclease-like"/>
    <property type="match status" value="1"/>
</dbReference>
<dbReference type="Pfam" id="PF04471">
    <property type="entry name" value="Mrr_cat"/>
    <property type="match status" value="1"/>
</dbReference>
<feature type="domain" description="Restriction endonuclease type IV Mrr" evidence="1">
    <location>
        <begin position="14"/>
        <end position="122"/>
    </location>
</feature>
<protein>
    <recommendedName>
        <fullName evidence="1">Restriction endonuclease type IV Mrr domain-containing protein</fullName>
    </recommendedName>
</protein>
<dbReference type="InterPro" id="IPR007560">
    <property type="entry name" value="Restrct_endonuc_IV_Mrr"/>
</dbReference>
<dbReference type="Gene3D" id="3.40.1350.10">
    <property type="match status" value="1"/>
</dbReference>
<name>A0ABX4V5H6_9BURK</name>